<reference evidence="2" key="1">
    <citation type="journal article" date="2014" name="Front. Microbiol.">
        <title>High frequency of phylogenetically diverse reductive dehalogenase-homologous genes in deep subseafloor sedimentary metagenomes.</title>
        <authorList>
            <person name="Kawai M."/>
            <person name="Futagami T."/>
            <person name="Toyoda A."/>
            <person name="Takaki Y."/>
            <person name="Nishi S."/>
            <person name="Hori S."/>
            <person name="Arai W."/>
            <person name="Tsubouchi T."/>
            <person name="Morono Y."/>
            <person name="Uchiyama I."/>
            <person name="Ito T."/>
            <person name="Fujiyama A."/>
            <person name="Inagaki F."/>
            <person name="Takami H."/>
        </authorList>
    </citation>
    <scope>NUCLEOTIDE SEQUENCE</scope>
    <source>
        <strain evidence="2">Expedition CK06-06</strain>
    </source>
</reference>
<organism evidence="2">
    <name type="scientific">marine sediment metagenome</name>
    <dbReference type="NCBI Taxonomy" id="412755"/>
    <lineage>
        <taxon>unclassified sequences</taxon>
        <taxon>metagenomes</taxon>
        <taxon>ecological metagenomes</taxon>
    </lineage>
</organism>
<evidence type="ECO:0000259" key="1">
    <source>
        <dbReference type="Pfam" id="PF04321"/>
    </source>
</evidence>
<dbReference type="AlphaFoldDB" id="X0XJT4"/>
<accession>X0XJT4</accession>
<name>X0XJT4_9ZZZZ</name>
<dbReference type="PANTHER" id="PTHR10491:SF4">
    <property type="entry name" value="METHIONINE ADENOSYLTRANSFERASE 2 SUBUNIT BETA"/>
    <property type="match status" value="1"/>
</dbReference>
<protein>
    <recommendedName>
        <fullName evidence="1">RmlD-like substrate binding domain-containing protein</fullName>
    </recommendedName>
</protein>
<dbReference type="InterPro" id="IPR036291">
    <property type="entry name" value="NAD(P)-bd_dom_sf"/>
</dbReference>
<dbReference type="InterPro" id="IPR029903">
    <property type="entry name" value="RmlD-like-bd"/>
</dbReference>
<dbReference type="InterPro" id="IPR005913">
    <property type="entry name" value="dTDP_dehydrorham_reduct"/>
</dbReference>
<dbReference type="Pfam" id="PF04321">
    <property type="entry name" value="RmlD_sub_bind"/>
    <property type="match status" value="1"/>
</dbReference>
<dbReference type="PANTHER" id="PTHR10491">
    <property type="entry name" value="DTDP-4-DEHYDRORHAMNOSE REDUCTASE"/>
    <property type="match status" value="1"/>
</dbReference>
<evidence type="ECO:0000313" key="2">
    <source>
        <dbReference type="EMBL" id="GAG36913.1"/>
    </source>
</evidence>
<proteinExistence type="predicted"/>
<sequence>MSGTTILIYGADQPFGRRLNYYLTGYAIERNRPVTCVVKSGAPGTQEEIQKDLWSTYTGEHGTQRPTHVVNAYRLESMDRLEYDKELGFTHNTHPTARVALAARGAGIPLIHISTDQVFRGTKGPYADDADPWPVNMYGLSMRLAEKAAVAFHPMTWPSGAEYPVGAFIVRLSWIYGREVASAPRVTSGATKQK</sequence>
<dbReference type="Gene3D" id="3.40.50.720">
    <property type="entry name" value="NAD(P)-binding Rossmann-like Domain"/>
    <property type="match status" value="1"/>
</dbReference>
<comment type="caution">
    <text evidence="2">The sequence shown here is derived from an EMBL/GenBank/DDBJ whole genome shotgun (WGS) entry which is preliminary data.</text>
</comment>
<feature type="domain" description="RmlD-like substrate binding" evidence="1">
    <location>
        <begin position="63"/>
        <end position="180"/>
    </location>
</feature>
<feature type="non-terminal residue" evidence="2">
    <location>
        <position position="194"/>
    </location>
</feature>
<dbReference type="EMBL" id="BARS01049804">
    <property type="protein sequence ID" value="GAG36913.1"/>
    <property type="molecule type" value="Genomic_DNA"/>
</dbReference>
<dbReference type="SUPFAM" id="SSF51735">
    <property type="entry name" value="NAD(P)-binding Rossmann-fold domains"/>
    <property type="match status" value="1"/>
</dbReference>
<gene>
    <name evidence="2" type="ORF">S01H1_74439</name>
</gene>